<evidence type="ECO:0000256" key="12">
    <source>
        <dbReference type="RuleBase" id="RU003719"/>
    </source>
</evidence>
<dbReference type="Gene3D" id="3.30.70.260">
    <property type="match status" value="1"/>
</dbReference>
<dbReference type="Pfam" id="PF00389">
    <property type="entry name" value="2-Hacid_dh"/>
    <property type="match status" value="1"/>
</dbReference>
<dbReference type="PROSITE" id="PS00065">
    <property type="entry name" value="D_2_HYDROXYACID_DH_1"/>
    <property type="match status" value="1"/>
</dbReference>
<comment type="caution">
    <text evidence="14">The sequence shown here is derived from an EMBL/GenBank/DDBJ whole genome shotgun (WGS) entry which is preliminary data.</text>
</comment>
<accession>A0AAW9JU40</accession>
<dbReference type="FunFam" id="3.40.50.720:FF:000584">
    <property type="entry name" value="D-3-phosphoglycerate dehydrogenase"/>
    <property type="match status" value="1"/>
</dbReference>
<dbReference type="SUPFAM" id="SSF55021">
    <property type="entry name" value="ACT-like"/>
    <property type="match status" value="1"/>
</dbReference>
<dbReference type="PANTHER" id="PTHR42938:SF47">
    <property type="entry name" value="HYDROXYPYRUVATE REDUCTASE"/>
    <property type="match status" value="1"/>
</dbReference>
<dbReference type="InterPro" id="IPR045865">
    <property type="entry name" value="ACT-like_dom_sf"/>
</dbReference>
<evidence type="ECO:0000256" key="11">
    <source>
        <dbReference type="ARBA" id="ARBA00048731"/>
    </source>
</evidence>
<dbReference type="InterPro" id="IPR006140">
    <property type="entry name" value="D-isomer_DH_NAD-bd"/>
</dbReference>
<evidence type="ECO:0000256" key="8">
    <source>
        <dbReference type="ARBA" id="ARBA00023027"/>
    </source>
</evidence>
<organism evidence="14 15">
    <name type="scientific">Carnobacterium maltaromaticum</name>
    <name type="common">Carnobacterium piscicola</name>
    <dbReference type="NCBI Taxonomy" id="2751"/>
    <lineage>
        <taxon>Bacteria</taxon>
        <taxon>Bacillati</taxon>
        <taxon>Bacillota</taxon>
        <taxon>Bacilli</taxon>
        <taxon>Lactobacillales</taxon>
        <taxon>Carnobacteriaceae</taxon>
        <taxon>Carnobacterium</taxon>
    </lineage>
</organism>
<comment type="pathway">
    <text evidence="2">Amino-acid biosynthesis; L-serine biosynthesis; L-serine from 3-phospho-D-glycerate: step 1/3.</text>
</comment>
<gene>
    <name evidence="14" type="ORF">RAK27_00855</name>
</gene>
<sequence>MVFQIKTYNAIAKEGLQKFDGPDYQIDQTEEPDALLIRSQNLHETFIPNSVLAIGRAGAGVNNIPVEECTENGVVVFNTPGANANAVKELVLASLFMAARPILQGAAWTKTLPTNDPAVEKTVEAEKKRFAGTELQDKKLGVIGLGAIGAMVANDAYRLGMDVVGYDPYVSVDTAWTISSRVKRALTLEEVLATCDYLTIHIPLMPQTKHLINSEKLALVKEGTVLLNFARGGLVDNEAVLKSLNAGGLKQYIVDFAAPELLAEEKVLVLPHLGASTEEAEVNCAKMAARTLKYYLETGNIKRSVNFPTVDMKFQAPIRLALIHRNVPSMVGTMTIELANHNINIVDMINRSKGNHAYTLIDIEDTSKEQLEKIVAKLTSVEDIIHVRTIENQAVHF</sequence>
<dbReference type="PROSITE" id="PS51671">
    <property type="entry name" value="ACT"/>
    <property type="match status" value="1"/>
</dbReference>
<evidence type="ECO:0000256" key="2">
    <source>
        <dbReference type="ARBA" id="ARBA00005216"/>
    </source>
</evidence>
<dbReference type="PROSITE" id="PS00671">
    <property type="entry name" value="D_2_HYDROXYACID_DH_3"/>
    <property type="match status" value="1"/>
</dbReference>
<evidence type="ECO:0000256" key="1">
    <source>
        <dbReference type="ARBA" id="ARBA00003800"/>
    </source>
</evidence>
<comment type="similarity">
    <text evidence="3 12">Belongs to the D-isomer specific 2-hydroxyacid dehydrogenase family.</text>
</comment>
<name>A0AAW9JU40_CARML</name>
<dbReference type="SUPFAM" id="SSF51735">
    <property type="entry name" value="NAD(P)-binding Rossmann-fold domains"/>
    <property type="match status" value="1"/>
</dbReference>
<reference evidence="14" key="1">
    <citation type="submission" date="2023-08" db="EMBL/GenBank/DDBJ databases">
        <title>Genomic characterization of piscicolin 126 produced by Carnobacterium maltaromaticum CM22 strain isolated from salmon (Salmo salar).</title>
        <authorList>
            <person name="Gonzalez-Gragera E."/>
            <person name="Garcia-Lopez J.D."/>
            <person name="Teso-Perez C."/>
            <person name="Gimenez-Hernandez I."/>
            <person name="Peralta-Sanchez J.M."/>
            <person name="Valdivia E."/>
            <person name="Montalban-Lopez M."/>
            <person name="Martin-Platero A.M."/>
            <person name="Banos A."/>
            <person name="Martinez-Bueno M."/>
        </authorList>
    </citation>
    <scope>NUCLEOTIDE SEQUENCE</scope>
    <source>
        <strain evidence="14">CM22</strain>
    </source>
</reference>
<dbReference type="PANTHER" id="PTHR42938">
    <property type="entry name" value="FORMATE DEHYDROGENASE 1"/>
    <property type="match status" value="1"/>
</dbReference>
<dbReference type="AlphaFoldDB" id="A0AAW9JU40"/>
<evidence type="ECO:0000256" key="9">
    <source>
        <dbReference type="ARBA" id="ARBA00030455"/>
    </source>
</evidence>
<dbReference type="GeneID" id="83606790"/>
<evidence type="ECO:0000256" key="10">
    <source>
        <dbReference type="ARBA" id="ARBA00048126"/>
    </source>
</evidence>
<protein>
    <recommendedName>
        <fullName evidence="6">D-3-phosphoglycerate dehydrogenase</fullName>
        <ecNumber evidence="4">1.1.1.399</ecNumber>
        <ecNumber evidence="5">1.1.1.95</ecNumber>
    </recommendedName>
    <alternativeName>
        <fullName evidence="9">2-oxoglutarate reductase</fullName>
    </alternativeName>
</protein>
<dbReference type="InterPro" id="IPR002912">
    <property type="entry name" value="ACT_dom"/>
</dbReference>
<evidence type="ECO:0000256" key="5">
    <source>
        <dbReference type="ARBA" id="ARBA00013143"/>
    </source>
</evidence>
<dbReference type="InterPro" id="IPR006139">
    <property type="entry name" value="D-isomer_2_OHA_DH_cat_dom"/>
</dbReference>
<keyword evidence="8" id="KW-0520">NAD</keyword>
<proteinExistence type="inferred from homology"/>
<evidence type="ECO:0000256" key="4">
    <source>
        <dbReference type="ARBA" id="ARBA00013001"/>
    </source>
</evidence>
<evidence type="ECO:0000256" key="3">
    <source>
        <dbReference type="ARBA" id="ARBA00005854"/>
    </source>
</evidence>
<evidence type="ECO:0000259" key="13">
    <source>
        <dbReference type="PROSITE" id="PS51671"/>
    </source>
</evidence>
<comment type="catalytic activity">
    <reaction evidence="11">
        <text>(2R)-3-phosphoglycerate + NAD(+) = 3-phosphooxypyruvate + NADH + H(+)</text>
        <dbReference type="Rhea" id="RHEA:12641"/>
        <dbReference type="ChEBI" id="CHEBI:15378"/>
        <dbReference type="ChEBI" id="CHEBI:18110"/>
        <dbReference type="ChEBI" id="CHEBI:57540"/>
        <dbReference type="ChEBI" id="CHEBI:57945"/>
        <dbReference type="ChEBI" id="CHEBI:58272"/>
        <dbReference type="EC" id="1.1.1.95"/>
    </reaction>
</comment>
<evidence type="ECO:0000256" key="7">
    <source>
        <dbReference type="ARBA" id="ARBA00023002"/>
    </source>
</evidence>
<feature type="domain" description="ACT" evidence="13">
    <location>
        <begin position="319"/>
        <end position="392"/>
    </location>
</feature>
<dbReference type="EMBL" id="JAVBVO010000001">
    <property type="protein sequence ID" value="MDZ5757200.1"/>
    <property type="molecule type" value="Genomic_DNA"/>
</dbReference>
<evidence type="ECO:0000313" key="14">
    <source>
        <dbReference type="EMBL" id="MDZ5757200.1"/>
    </source>
</evidence>
<dbReference type="EC" id="1.1.1.95" evidence="5"/>
<comment type="catalytic activity">
    <reaction evidence="10">
        <text>(R)-2-hydroxyglutarate + NAD(+) = 2-oxoglutarate + NADH + H(+)</text>
        <dbReference type="Rhea" id="RHEA:49612"/>
        <dbReference type="ChEBI" id="CHEBI:15378"/>
        <dbReference type="ChEBI" id="CHEBI:15801"/>
        <dbReference type="ChEBI" id="CHEBI:16810"/>
        <dbReference type="ChEBI" id="CHEBI:57540"/>
        <dbReference type="ChEBI" id="CHEBI:57945"/>
        <dbReference type="EC" id="1.1.1.399"/>
    </reaction>
</comment>
<dbReference type="GO" id="GO:0051287">
    <property type="term" value="F:NAD binding"/>
    <property type="evidence" value="ECO:0007669"/>
    <property type="project" value="InterPro"/>
</dbReference>
<dbReference type="InterPro" id="IPR036291">
    <property type="entry name" value="NAD(P)-bd_dom_sf"/>
</dbReference>
<dbReference type="CDD" id="cd12174">
    <property type="entry name" value="PGDH_like_3"/>
    <property type="match status" value="1"/>
</dbReference>
<dbReference type="InterPro" id="IPR029753">
    <property type="entry name" value="D-isomer_DH_CS"/>
</dbReference>
<dbReference type="GO" id="GO:0004617">
    <property type="term" value="F:phosphoglycerate dehydrogenase activity"/>
    <property type="evidence" value="ECO:0007669"/>
    <property type="project" value="UniProtKB-EC"/>
</dbReference>
<dbReference type="Pfam" id="PF02826">
    <property type="entry name" value="2-Hacid_dh_C"/>
    <property type="match status" value="1"/>
</dbReference>
<comment type="function">
    <text evidence="1">Catalyzes the reversible oxidation of 3-phospho-D-glycerate to 3-phosphonooxypyruvate, the first step of the phosphorylated L-serine biosynthesis pathway. Also catalyzes the reversible oxidation of 2-hydroxyglutarate to 2-oxoglutarate.</text>
</comment>
<evidence type="ECO:0000256" key="6">
    <source>
        <dbReference type="ARBA" id="ARBA00021582"/>
    </source>
</evidence>
<dbReference type="Proteomes" id="UP001290462">
    <property type="component" value="Unassembled WGS sequence"/>
</dbReference>
<dbReference type="SUPFAM" id="SSF52283">
    <property type="entry name" value="Formate/glycerate dehydrogenase catalytic domain-like"/>
    <property type="match status" value="1"/>
</dbReference>
<dbReference type="Gene3D" id="3.40.50.720">
    <property type="entry name" value="NAD(P)-binding Rossmann-like Domain"/>
    <property type="match status" value="2"/>
</dbReference>
<keyword evidence="7 12" id="KW-0560">Oxidoreductase</keyword>
<dbReference type="InterPro" id="IPR029752">
    <property type="entry name" value="D-isomer_DH_CS1"/>
</dbReference>
<dbReference type="EC" id="1.1.1.399" evidence="4"/>
<evidence type="ECO:0000313" key="15">
    <source>
        <dbReference type="Proteomes" id="UP001290462"/>
    </source>
</evidence>
<dbReference type="RefSeq" id="WP_015075748.1">
    <property type="nucleotide sequence ID" value="NZ_BJOJ01000024.1"/>
</dbReference>